<gene>
    <name evidence="5" type="ORF">MJAP1_001105</name>
</gene>
<dbReference type="InterPro" id="IPR040079">
    <property type="entry name" value="Glutathione_S-Trfase"/>
</dbReference>
<evidence type="ECO:0000259" key="4">
    <source>
        <dbReference type="PROSITE" id="PS50405"/>
    </source>
</evidence>
<dbReference type="SFLD" id="SFLDS00019">
    <property type="entry name" value="Glutathione_Transferase_(cytos"/>
    <property type="match status" value="1"/>
</dbReference>
<dbReference type="Pfam" id="PF02798">
    <property type="entry name" value="GST_N"/>
    <property type="match status" value="1"/>
</dbReference>
<dbReference type="GeneID" id="85224754"/>
<keyword evidence="5" id="KW-0808">Transferase</keyword>
<feature type="domain" description="GST N-terminal" evidence="3">
    <location>
        <begin position="2"/>
        <end position="92"/>
    </location>
</feature>
<keyword evidence="6" id="KW-1185">Reference proteome</keyword>
<feature type="domain" description="GST C-terminal" evidence="4">
    <location>
        <begin position="98"/>
        <end position="233"/>
    </location>
</feature>
<dbReference type="PROSITE" id="PS50404">
    <property type="entry name" value="GST_NTER"/>
    <property type="match status" value="1"/>
</dbReference>
<sequence>MPHFTLYALTGHWGPNPIKVAAFLEQFGFDYHVKLLDMNSTDKETGVKGADYLEVCPNGRTPALIDHKNNDFIVWESGAILQYLANKYDTEGKYGGKTPEEKAIIDEWLFFQATGLSVPQGQLFYAKTSWKGKYDEDAPKNVIRRFSDELQRVLAVFEQQLKKQTEKHGGERAWLALDRITVADFTTLAWLGLLPNYGEPLEVDLAKFPYIAKYIERCEALPAVKAVRAQIKH</sequence>
<evidence type="ECO:0000256" key="1">
    <source>
        <dbReference type="ARBA" id="ARBA00007409"/>
    </source>
</evidence>
<proteinExistence type="inferred from homology"/>
<dbReference type="PROSITE" id="PS50405">
    <property type="entry name" value="GST_CTER"/>
    <property type="match status" value="1"/>
</dbReference>
<reference evidence="5" key="1">
    <citation type="submission" date="2023-03" db="EMBL/GenBank/DDBJ databases">
        <title>Mating type loci evolution in Malassezia.</title>
        <authorList>
            <person name="Coelho M.A."/>
        </authorList>
    </citation>
    <scope>NUCLEOTIDE SEQUENCE</scope>
    <source>
        <strain evidence="5">CBS 9431</strain>
    </source>
</reference>
<protein>
    <submittedName>
        <fullName evidence="5">Glutathione transferase</fullName>
        <ecNumber evidence="5">2.5.1.18</ecNumber>
    </submittedName>
</protein>
<dbReference type="SUPFAM" id="SSF47616">
    <property type="entry name" value="GST C-terminal domain-like"/>
    <property type="match status" value="1"/>
</dbReference>
<evidence type="ECO:0000256" key="2">
    <source>
        <dbReference type="RuleBase" id="RU003494"/>
    </source>
</evidence>
<dbReference type="InterPro" id="IPR036249">
    <property type="entry name" value="Thioredoxin-like_sf"/>
</dbReference>
<dbReference type="PANTHER" id="PTHR44051">
    <property type="entry name" value="GLUTATHIONE S-TRANSFERASE-RELATED"/>
    <property type="match status" value="1"/>
</dbReference>
<dbReference type="AlphaFoldDB" id="A0AAF0J8Z9"/>
<dbReference type="Proteomes" id="UP001217754">
    <property type="component" value="Chromosome 1"/>
</dbReference>
<comment type="similarity">
    <text evidence="1 2">Belongs to the GST superfamily.</text>
</comment>
<dbReference type="Gene3D" id="1.20.1050.130">
    <property type="match status" value="1"/>
</dbReference>
<evidence type="ECO:0000313" key="6">
    <source>
        <dbReference type="Proteomes" id="UP001217754"/>
    </source>
</evidence>
<dbReference type="InterPro" id="IPR004045">
    <property type="entry name" value="Glutathione_S-Trfase_N"/>
</dbReference>
<evidence type="ECO:0000313" key="5">
    <source>
        <dbReference type="EMBL" id="WFD38157.1"/>
    </source>
</evidence>
<dbReference type="SUPFAM" id="SSF52833">
    <property type="entry name" value="Thioredoxin-like"/>
    <property type="match status" value="1"/>
</dbReference>
<dbReference type="InterPro" id="IPR010987">
    <property type="entry name" value="Glutathione-S-Trfase_C-like"/>
</dbReference>
<dbReference type="RefSeq" id="XP_060121054.1">
    <property type="nucleotide sequence ID" value="XM_060265071.1"/>
</dbReference>
<accession>A0AAF0J8Z9</accession>
<dbReference type="Pfam" id="PF00043">
    <property type="entry name" value="GST_C"/>
    <property type="match status" value="1"/>
</dbReference>
<dbReference type="PANTHER" id="PTHR44051:SF14">
    <property type="entry name" value="GLUTATHIONE S-TRANSFERASE II"/>
    <property type="match status" value="1"/>
</dbReference>
<dbReference type="GO" id="GO:0004364">
    <property type="term" value="F:glutathione transferase activity"/>
    <property type="evidence" value="ECO:0007669"/>
    <property type="project" value="UniProtKB-EC"/>
</dbReference>
<dbReference type="CDD" id="cd03048">
    <property type="entry name" value="GST_N_Ure2p_like"/>
    <property type="match status" value="1"/>
</dbReference>
<dbReference type="SFLD" id="SFLDG00358">
    <property type="entry name" value="Main_(cytGST)"/>
    <property type="match status" value="1"/>
</dbReference>
<dbReference type="InterPro" id="IPR036282">
    <property type="entry name" value="Glutathione-S-Trfase_C_sf"/>
</dbReference>
<organism evidence="5 6">
    <name type="scientific">Malassezia japonica</name>
    <dbReference type="NCBI Taxonomy" id="223818"/>
    <lineage>
        <taxon>Eukaryota</taxon>
        <taxon>Fungi</taxon>
        <taxon>Dikarya</taxon>
        <taxon>Basidiomycota</taxon>
        <taxon>Ustilaginomycotina</taxon>
        <taxon>Malasseziomycetes</taxon>
        <taxon>Malasseziales</taxon>
        <taxon>Malasseziaceae</taxon>
        <taxon>Malassezia</taxon>
    </lineage>
</organism>
<dbReference type="EC" id="2.5.1.18" evidence="5"/>
<dbReference type="InterPro" id="IPR004046">
    <property type="entry name" value="GST_C"/>
</dbReference>
<dbReference type="EMBL" id="CP119958">
    <property type="protein sequence ID" value="WFD38157.1"/>
    <property type="molecule type" value="Genomic_DNA"/>
</dbReference>
<evidence type="ECO:0000259" key="3">
    <source>
        <dbReference type="PROSITE" id="PS50404"/>
    </source>
</evidence>
<name>A0AAF0J8Z9_9BASI</name>